<organism evidence="2 3">
    <name type="scientific">Dibothriocephalus latus</name>
    <name type="common">Fish tapeworm</name>
    <name type="synonym">Diphyllobothrium latum</name>
    <dbReference type="NCBI Taxonomy" id="60516"/>
    <lineage>
        <taxon>Eukaryota</taxon>
        <taxon>Metazoa</taxon>
        <taxon>Spiralia</taxon>
        <taxon>Lophotrochozoa</taxon>
        <taxon>Platyhelminthes</taxon>
        <taxon>Cestoda</taxon>
        <taxon>Eucestoda</taxon>
        <taxon>Diphyllobothriidea</taxon>
        <taxon>Diphyllobothriidae</taxon>
        <taxon>Dibothriocephalus</taxon>
    </lineage>
</organism>
<dbReference type="AlphaFoldDB" id="A0A3P6SL77"/>
<evidence type="ECO:0000256" key="1">
    <source>
        <dbReference type="SAM" id="MobiDB-lite"/>
    </source>
</evidence>
<feature type="region of interest" description="Disordered" evidence="1">
    <location>
        <begin position="22"/>
        <end position="46"/>
    </location>
</feature>
<accession>A0A3P6SL77</accession>
<name>A0A3P6SL77_DIBLA</name>
<proteinExistence type="predicted"/>
<keyword evidence="3" id="KW-1185">Reference proteome</keyword>
<gene>
    <name evidence="2" type="ORF">DILT_LOCUS2776</name>
</gene>
<evidence type="ECO:0000313" key="3">
    <source>
        <dbReference type="Proteomes" id="UP000281553"/>
    </source>
</evidence>
<dbReference type="Proteomes" id="UP000281553">
    <property type="component" value="Unassembled WGS sequence"/>
</dbReference>
<dbReference type="EMBL" id="UYRU01042609">
    <property type="protein sequence ID" value="VDK76632.1"/>
    <property type="molecule type" value="Genomic_DNA"/>
</dbReference>
<protein>
    <submittedName>
        <fullName evidence="2">Uncharacterized protein</fullName>
    </submittedName>
</protein>
<dbReference type="OrthoDB" id="6275183at2759"/>
<evidence type="ECO:0000313" key="2">
    <source>
        <dbReference type="EMBL" id="VDK76632.1"/>
    </source>
</evidence>
<reference evidence="2 3" key="1">
    <citation type="submission" date="2018-11" db="EMBL/GenBank/DDBJ databases">
        <authorList>
            <consortium name="Pathogen Informatics"/>
        </authorList>
    </citation>
    <scope>NUCLEOTIDE SEQUENCE [LARGE SCALE GENOMIC DNA]</scope>
</reference>
<sequence>MAAIMPDLAGLNDVADGTSPCVTAGGSGSGELHPISSPATETKDRRSKNCFHFSTDGVGPYLQLSTSSTLPGGLWCRVEGNIAKLAGRTTENVPKPPQSPFLNGLRYPRYTIVADADCLICDEVAKLNSQDGPQASVIKDRQSLLIFSAYSPAFTPVEDE</sequence>